<keyword evidence="1" id="KW-0472">Membrane</keyword>
<dbReference type="AlphaFoldDB" id="A0AAV9WRW2"/>
<accession>A0AAV9WRW2</accession>
<sequence length="740" mass="81119">MAEKDLEPGPKVSETPKVPKVSGAEISTRPSLVNRFGTISAILFFGSIVAIAFSIIFLAFLWFSNSNNSTWQQIIAKNLLKQCITLLSTVIRFGIAIQVGLCLSMAASIALESYLVPRPYAPTVSIMRLSGGGLVGTLKDFLYPVVFKGKIINWRVISLASLTLGILITSTLLQFISTALLFDTSEVYIPSNRSSFNTTIEFTWKPNLDRYSGQFEGAYDYPTSLGPKITWVGDIPSVYPIFAEYHEEPAPGSILPNSSDTGVTLRGFLPMGTQSEREGVIDFDGDALVMDQRVICVQPVFHNFTINNDGYYFSATVTPKQEYPNMHLPDTPPEVTLNYGFWYDGDDSNAKAHYFLYQIASEPNSLPDVYVGYTGAFGGSLHSELREDNKTLDSTGAAYILLRTIVDNDKAPGPEWVNIPLPGVITDNLDGTLVIHATLCYTALDTGTRHVSASRNITGGYTGADSLEPTWHNRNRTYIFDDVFQQIIPSSSNGKPSSQRRSVLQMQSLEEDGTWVNATGEYLRLPFIPNALELRPFISNDPTSGSGTAALGNSTVAMGVDIDEAAPSSIDAALLLSQPWMLDFFNQALANYTTAEALQSVIHVLSAGIYYKQQPNFDQPGFANVYSTAVHLVATGWGPKGYPIFFTIVCAIIVVHHLIVFTLLWKFITECELSRIGDAWQAIAQIALTDDENTKNILTVASKLTANRDMASEQMEKMGAEKDCMGLGRHPDGTVVLLHS</sequence>
<feature type="transmembrane region" description="Helical" evidence="1">
    <location>
        <begin position="39"/>
        <end position="63"/>
    </location>
</feature>
<feature type="transmembrane region" description="Helical" evidence="1">
    <location>
        <begin position="642"/>
        <end position="665"/>
    </location>
</feature>
<name>A0AAV9WRW2_9PEZI</name>
<organism evidence="2 3">
    <name type="scientific">Orbilia ellipsospora</name>
    <dbReference type="NCBI Taxonomy" id="2528407"/>
    <lineage>
        <taxon>Eukaryota</taxon>
        <taxon>Fungi</taxon>
        <taxon>Dikarya</taxon>
        <taxon>Ascomycota</taxon>
        <taxon>Pezizomycotina</taxon>
        <taxon>Orbiliomycetes</taxon>
        <taxon>Orbiliales</taxon>
        <taxon>Orbiliaceae</taxon>
        <taxon>Orbilia</taxon>
    </lineage>
</organism>
<feature type="transmembrane region" description="Helical" evidence="1">
    <location>
        <begin position="126"/>
        <end position="147"/>
    </location>
</feature>
<evidence type="ECO:0000256" key="1">
    <source>
        <dbReference type="SAM" id="Phobius"/>
    </source>
</evidence>
<dbReference type="Proteomes" id="UP001365542">
    <property type="component" value="Unassembled WGS sequence"/>
</dbReference>
<feature type="transmembrane region" description="Helical" evidence="1">
    <location>
        <begin position="84"/>
        <end position="106"/>
    </location>
</feature>
<keyword evidence="3" id="KW-1185">Reference proteome</keyword>
<evidence type="ECO:0000313" key="2">
    <source>
        <dbReference type="EMBL" id="KAK6524086.1"/>
    </source>
</evidence>
<comment type="caution">
    <text evidence="2">The sequence shown here is derived from an EMBL/GenBank/DDBJ whole genome shotgun (WGS) entry which is preliminary data.</text>
</comment>
<feature type="transmembrane region" description="Helical" evidence="1">
    <location>
        <begin position="159"/>
        <end position="182"/>
    </location>
</feature>
<evidence type="ECO:0000313" key="3">
    <source>
        <dbReference type="Proteomes" id="UP001365542"/>
    </source>
</evidence>
<protein>
    <submittedName>
        <fullName evidence="2">Mitochondrial outer membrane protein iml2</fullName>
    </submittedName>
</protein>
<keyword evidence="1" id="KW-1133">Transmembrane helix</keyword>
<dbReference type="EMBL" id="JAVHJO010000018">
    <property type="protein sequence ID" value="KAK6524086.1"/>
    <property type="molecule type" value="Genomic_DNA"/>
</dbReference>
<proteinExistence type="predicted"/>
<keyword evidence="1" id="KW-0812">Transmembrane</keyword>
<gene>
    <name evidence="2" type="primary">IML2_6</name>
    <name evidence="2" type="ORF">TWF694_005749</name>
</gene>
<reference evidence="2 3" key="1">
    <citation type="submission" date="2019-10" db="EMBL/GenBank/DDBJ databases">
        <authorList>
            <person name="Palmer J.M."/>
        </authorList>
    </citation>
    <scope>NUCLEOTIDE SEQUENCE [LARGE SCALE GENOMIC DNA]</scope>
    <source>
        <strain evidence="2 3">TWF694</strain>
    </source>
</reference>